<gene>
    <name evidence="3" type="ORF">QVE165_LOCUS37186</name>
</gene>
<evidence type="ECO:0000313" key="4">
    <source>
        <dbReference type="Proteomes" id="UP000663832"/>
    </source>
</evidence>
<dbReference type="AlphaFoldDB" id="A0A815LJN6"/>
<feature type="domain" description="SGNH hydrolase-type esterase" evidence="2">
    <location>
        <begin position="27"/>
        <end position="223"/>
    </location>
</feature>
<proteinExistence type="predicted"/>
<evidence type="ECO:0000259" key="2">
    <source>
        <dbReference type="Pfam" id="PF13472"/>
    </source>
</evidence>
<name>A0A815LJN6_9BILA</name>
<keyword evidence="1" id="KW-0732">Signal</keyword>
<evidence type="ECO:0000313" key="3">
    <source>
        <dbReference type="EMBL" id="CAF1406906.1"/>
    </source>
</evidence>
<organism evidence="3 4">
    <name type="scientific">Adineta steineri</name>
    <dbReference type="NCBI Taxonomy" id="433720"/>
    <lineage>
        <taxon>Eukaryota</taxon>
        <taxon>Metazoa</taxon>
        <taxon>Spiralia</taxon>
        <taxon>Gnathifera</taxon>
        <taxon>Rotifera</taxon>
        <taxon>Eurotatoria</taxon>
        <taxon>Bdelloidea</taxon>
        <taxon>Adinetida</taxon>
        <taxon>Adinetidae</taxon>
        <taxon>Adineta</taxon>
    </lineage>
</organism>
<comment type="caution">
    <text evidence="3">The sequence shown here is derived from an EMBL/GenBank/DDBJ whole genome shotgun (WGS) entry which is preliminary data.</text>
</comment>
<dbReference type="OrthoDB" id="10015616at2759"/>
<dbReference type="EMBL" id="CAJNOM010000383">
    <property type="protein sequence ID" value="CAF1406906.1"/>
    <property type="molecule type" value="Genomic_DNA"/>
</dbReference>
<dbReference type="SUPFAM" id="SSF52266">
    <property type="entry name" value="SGNH hydrolase"/>
    <property type="match status" value="1"/>
</dbReference>
<protein>
    <recommendedName>
        <fullName evidence="2">SGNH hydrolase-type esterase domain-containing protein</fullName>
    </recommendedName>
</protein>
<keyword evidence="4" id="KW-1185">Reference proteome</keyword>
<reference evidence="3" key="1">
    <citation type="submission" date="2021-02" db="EMBL/GenBank/DDBJ databases">
        <authorList>
            <person name="Nowell W R."/>
        </authorList>
    </citation>
    <scope>NUCLEOTIDE SEQUENCE</scope>
</reference>
<feature type="chain" id="PRO_5032371971" description="SGNH hydrolase-type esterase domain-containing protein" evidence="1">
    <location>
        <begin position="20"/>
        <end position="237"/>
    </location>
</feature>
<dbReference type="InterPro" id="IPR036514">
    <property type="entry name" value="SGNH_hydro_sf"/>
</dbReference>
<accession>A0A815LJN6</accession>
<feature type="signal peptide" evidence="1">
    <location>
        <begin position="1"/>
        <end position="19"/>
    </location>
</feature>
<dbReference type="Proteomes" id="UP000663832">
    <property type="component" value="Unassembled WGS sequence"/>
</dbReference>
<dbReference type="InterPro" id="IPR013830">
    <property type="entry name" value="SGNH_hydro"/>
</dbReference>
<sequence length="237" mass="24928">MLAPFFVLLSLSLIIGSYEQNVNSIVAIGDSFTGAGSGGGVTKSYPIVAGNILRWPAVNYAKGGAVMKDIPGQLVKAASALASATHVVFTIGGNDLGVANSLLQVILANNITGVTQKAKSLKPQLVSTYNRIKAAVRPQTKIYAVAYVDFISVGNKIPNEASCHKIMDILTDTIKEATQEAGIAFIESVKTCFVGHEMFSSEPFVDSLFASTNAAHPNSKGYAKIGELVAAHLLLDQ</sequence>
<dbReference type="Gene3D" id="3.40.50.1110">
    <property type="entry name" value="SGNH hydrolase"/>
    <property type="match status" value="1"/>
</dbReference>
<dbReference type="Pfam" id="PF13472">
    <property type="entry name" value="Lipase_GDSL_2"/>
    <property type="match status" value="1"/>
</dbReference>
<evidence type="ECO:0000256" key="1">
    <source>
        <dbReference type="SAM" id="SignalP"/>
    </source>
</evidence>